<proteinExistence type="inferred from homology"/>
<dbReference type="GO" id="GO:0004176">
    <property type="term" value="F:ATP-dependent peptidase activity"/>
    <property type="evidence" value="ECO:0007669"/>
    <property type="project" value="InterPro"/>
</dbReference>
<reference evidence="10" key="3">
    <citation type="submission" date="2020-09" db="EMBL/GenBank/DDBJ databases">
        <authorList>
            <person name="Liu J."/>
            <person name="Wan J."/>
            <person name="Wang D."/>
            <person name="Wen C."/>
            <person name="Wei Y."/>
            <person name="Ouyang Z."/>
        </authorList>
    </citation>
    <scope>NUCLEOTIDE SEQUENCE</scope>
</reference>
<dbReference type="InterPro" id="IPR023562">
    <property type="entry name" value="ClpP/TepA"/>
</dbReference>
<dbReference type="PROSITE" id="PS00381">
    <property type="entry name" value="CLP_PROTEASE_SER"/>
    <property type="match status" value="1"/>
</dbReference>
<dbReference type="GeneID" id="63653867"/>
<evidence type="ECO:0000256" key="8">
    <source>
        <dbReference type="RuleBase" id="RU003567"/>
    </source>
</evidence>
<feature type="active site" description="Nucleophile" evidence="6">
    <location>
        <position position="101"/>
    </location>
</feature>
<gene>
    <name evidence="6 9" type="primary">clpP</name>
</gene>
<comment type="catalytic activity">
    <reaction evidence="6 7">
        <text>Hydrolysis of proteins to small peptides in the presence of ATP and magnesium. alpha-casein is the usual test substrate. In the absence of ATP, only oligopeptides shorter than five residues are hydrolyzed (such as succinyl-Leu-Tyr-|-NHMec, and Leu-Tyr-Leu-|-Tyr-Trp, in which cleavage of the -Tyr-|-Leu- and -Tyr-|-Trp bonds also occurs).</text>
        <dbReference type="EC" id="3.4.21.92"/>
    </reaction>
</comment>
<dbReference type="RefSeq" id="YP_010044978.1">
    <property type="nucleotide sequence ID" value="NC_054284.1"/>
</dbReference>
<protein>
    <recommendedName>
        <fullName evidence="6 8">ATP-dependent Clp protease proteolytic subunit</fullName>
        <ecNumber evidence="6">3.4.21.92</ecNumber>
    </recommendedName>
    <alternativeName>
        <fullName evidence="6">Endopeptidase Clp</fullName>
    </alternativeName>
</protein>
<comment type="function">
    <text evidence="6">Cleaves peptides in various proteins in a process that requires ATP hydrolysis. Has a chymotrypsin-like activity. Plays a major role in the degradation of misfolded proteins.</text>
</comment>
<comment type="similarity">
    <text evidence="1 6 8">Belongs to the peptidase S14 family.</text>
</comment>
<evidence type="ECO:0000313" key="9">
    <source>
        <dbReference type="EMBL" id="AWX53128.1"/>
    </source>
</evidence>
<comment type="subunit">
    <text evidence="6">Component of the chloroplastic Clp protease core complex.</text>
</comment>
<keyword evidence="2 9" id="KW-0934">Plastid</keyword>
<reference evidence="9" key="1">
    <citation type="submission" date="2017-12" db="EMBL/GenBank/DDBJ databases">
        <title>Resolution of core Chlorophyta phylogeny using heterogeneous models with AT-rich chloroplast sequence data.</title>
        <authorList>
            <person name="Fang L."/>
        </authorList>
    </citation>
    <scope>NUCLEOTIDE SEQUENCE</scope>
</reference>
<dbReference type="Pfam" id="PF00574">
    <property type="entry name" value="CLP_protease"/>
    <property type="match status" value="1"/>
</dbReference>
<dbReference type="PANTHER" id="PTHR10381">
    <property type="entry name" value="ATP-DEPENDENT CLP PROTEASE PROTEOLYTIC SUBUNIT"/>
    <property type="match status" value="1"/>
</dbReference>
<dbReference type="GO" id="GO:0009570">
    <property type="term" value="C:chloroplast stroma"/>
    <property type="evidence" value="ECO:0007669"/>
    <property type="project" value="UniProtKB-SubCell"/>
</dbReference>
<dbReference type="InterPro" id="IPR018215">
    <property type="entry name" value="ClpP_Ser_AS"/>
</dbReference>
<dbReference type="EMBL" id="MT948112">
    <property type="protein sequence ID" value="QPF96243.1"/>
    <property type="molecule type" value="Genomic_DNA"/>
</dbReference>
<evidence type="ECO:0000256" key="6">
    <source>
        <dbReference type="HAMAP-Rule" id="MF_00444"/>
    </source>
</evidence>
<evidence type="ECO:0000256" key="1">
    <source>
        <dbReference type="ARBA" id="ARBA00007039"/>
    </source>
</evidence>
<keyword evidence="9" id="KW-0150">Chloroplast</keyword>
<evidence type="ECO:0000313" key="11">
    <source>
        <dbReference type="EMBL" id="QUX32812.1"/>
    </source>
</evidence>
<dbReference type="AlphaFoldDB" id="A0A2Z4M9H7"/>
<dbReference type="GO" id="GO:0009368">
    <property type="term" value="C:endopeptidase Clp complex"/>
    <property type="evidence" value="ECO:0007669"/>
    <property type="project" value="TreeGrafter"/>
</dbReference>
<sequence length="196" mass="21448">MPVGVPKVPYRFSDDTYAEWVDLYNRLYRERLLFLCQDLNAELANQLIGLMVYLNAEDETLGLFMYINSPGGSVTCGIGVSDVMSIVEADVTTICVGTAASMASFVLASGSQGLRIALPNTRVMLHQSGGGSRGQTSSVLSEAREMLRMNEEVVSVYSQKTGQTPNQIRKDMKRDQYLSAREAKSYGLVDQVAASI</sequence>
<evidence type="ECO:0000256" key="5">
    <source>
        <dbReference type="ARBA" id="ARBA00022825"/>
    </source>
</evidence>
<evidence type="ECO:0000256" key="2">
    <source>
        <dbReference type="ARBA" id="ARBA00022640"/>
    </source>
</evidence>
<dbReference type="GO" id="GO:0004252">
    <property type="term" value="F:serine-type endopeptidase activity"/>
    <property type="evidence" value="ECO:0007669"/>
    <property type="project" value="UniProtKB-UniRule"/>
</dbReference>
<evidence type="ECO:0000256" key="3">
    <source>
        <dbReference type="ARBA" id="ARBA00022670"/>
    </source>
</evidence>
<dbReference type="GO" id="GO:0051117">
    <property type="term" value="F:ATPase binding"/>
    <property type="evidence" value="ECO:0007669"/>
    <property type="project" value="TreeGrafter"/>
</dbReference>
<dbReference type="EMBL" id="MK408749">
    <property type="protein sequence ID" value="QUX32812.1"/>
    <property type="molecule type" value="Genomic_DNA"/>
</dbReference>
<evidence type="ECO:0000313" key="10">
    <source>
        <dbReference type="EMBL" id="QPF96243.1"/>
    </source>
</evidence>
<dbReference type="EC" id="3.4.21.92" evidence="6"/>
<accession>A0A2Z4M9H7</accession>
<feature type="active site" evidence="6">
    <location>
        <position position="126"/>
    </location>
</feature>
<comment type="subcellular location">
    <subcellularLocation>
        <location evidence="6">Plastid</location>
        <location evidence="6">Chloroplast stroma</location>
    </subcellularLocation>
</comment>
<dbReference type="CDD" id="cd07017">
    <property type="entry name" value="S14_ClpP_2"/>
    <property type="match status" value="1"/>
</dbReference>
<dbReference type="HAMAP" id="MF_00444">
    <property type="entry name" value="ClpP"/>
    <property type="match status" value="1"/>
</dbReference>
<feature type="active site" evidence="7">
    <location>
        <position position="101"/>
    </location>
</feature>
<dbReference type="SUPFAM" id="SSF52096">
    <property type="entry name" value="ClpP/crotonase"/>
    <property type="match status" value="1"/>
</dbReference>
<geneLocation type="chloroplast" evidence="9"/>
<evidence type="ECO:0000256" key="7">
    <source>
        <dbReference type="PROSITE-ProRule" id="PRU10085"/>
    </source>
</evidence>
<dbReference type="PANTHER" id="PTHR10381:SF15">
    <property type="entry name" value="CHLOROPLASTIC ATP-DEPENDENT CLP PROTEASE PROTEOLYTIC SUBUNIT 1"/>
    <property type="match status" value="1"/>
</dbReference>
<dbReference type="Gene3D" id="3.90.226.10">
    <property type="entry name" value="2-enoyl-CoA Hydratase, Chain A, domain 1"/>
    <property type="match status" value="1"/>
</dbReference>
<dbReference type="PRINTS" id="PR00127">
    <property type="entry name" value="CLPPROTEASEP"/>
</dbReference>
<keyword evidence="5 6" id="KW-0720">Serine protease</keyword>
<keyword evidence="4 6" id="KW-0378">Hydrolase</keyword>
<reference evidence="11" key="2">
    <citation type="submission" date="2019-01" db="EMBL/GenBank/DDBJ databases">
        <title>Complete Chloroplast Genome of Blidingia minima.</title>
        <authorList>
            <person name="Gao D."/>
        </authorList>
    </citation>
    <scope>NUCLEOTIDE SEQUENCE</scope>
</reference>
<organism evidence="9">
    <name type="scientific">Blidingia minima</name>
    <dbReference type="NCBI Taxonomy" id="63414"/>
    <lineage>
        <taxon>Eukaryota</taxon>
        <taxon>Viridiplantae</taxon>
        <taxon>Chlorophyta</taxon>
        <taxon>core chlorophytes</taxon>
        <taxon>Ulvophyceae</taxon>
        <taxon>OUU clade</taxon>
        <taxon>Ulvales</taxon>
        <taxon>Ulvaceae</taxon>
        <taxon>Blidingia</taxon>
    </lineage>
</organism>
<dbReference type="GO" id="GO:0006515">
    <property type="term" value="P:protein quality control for misfolded or incompletely synthesized proteins"/>
    <property type="evidence" value="ECO:0007669"/>
    <property type="project" value="TreeGrafter"/>
</dbReference>
<evidence type="ECO:0000256" key="4">
    <source>
        <dbReference type="ARBA" id="ARBA00022801"/>
    </source>
</evidence>
<name>A0A2Z4M9H7_9CHLO</name>
<keyword evidence="3 6" id="KW-0645">Protease</keyword>
<dbReference type="InterPro" id="IPR029045">
    <property type="entry name" value="ClpP/crotonase-like_dom_sf"/>
</dbReference>
<dbReference type="EMBL" id="MG721572">
    <property type="protein sequence ID" value="AWX53128.1"/>
    <property type="molecule type" value="Genomic_DNA"/>
</dbReference>
<dbReference type="InterPro" id="IPR001907">
    <property type="entry name" value="ClpP"/>
</dbReference>